<dbReference type="EMBL" id="JAVRRG010000328">
    <property type="protein sequence ID" value="KAK5072313.1"/>
    <property type="molecule type" value="Genomic_DNA"/>
</dbReference>
<comment type="caution">
    <text evidence="2">The sequence shown here is derived from an EMBL/GenBank/DDBJ whole genome shotgun (WGS) entry which is preliminary data.</text>
</comment>
<feature type="compositionally biased region" description="Basic and acidic residues" evidence="1">
    <location>
        <begin position="72"/>
        <end position="88"/>
    </location>
</feature>
<proteinExistence type="predicted"/>
<reference evidence="2 3" key="1">
    <citation type="submission" date="2023-08" db="EMBL/GenBank/DDBJ databases">
        <title>Black Yeasts Isolated from many extreme environments.</title>
        <authorList>
            <person name="Coleine C."/>
            <person name="Stajich J.E."/>
            <person name="Selbmann L."/>
        </authorList>
    </citation>
    <scope>NUCLEOTIDE SEQUENCE [LARGE SCALE GENOMIC DNA]</scope>
    <source>
        <strain evidence="2 3">CCFEE 5885</strain>
    </source>
</reference>
<dbReference type="Proteomes" id="UP001345013">
    <property type="component" value="Unassembled WGS sequence"/>
</dbReference>
<feature type="region of interest" description="Disordered" evidence="1">
    <location>
        <begin position="71"/>
        <end position="113"/>
    </location>
</feature>
<protein>
    <submittedName>
        <fullName evidence="2">Uncharacterized protein</fullName>
    </submittedName>
</protein>
<evidence type="ECO:0000256" key="1">
    <source>
        <dbReference type="SAM" id="MobiDB-lite"/>
    </source>
</evidence>
<evidence type="ECO:0000313" key="3">
    <source>
        <dbReference type="Proteomes" id="UP001345013"/>
    </source>
</evidence>
<organism evidence="2 3">
    <name type="scientific">Lithohypha guttulata</name>
    <dbReference type="NCBI Taxonomy" id="1690604"/>
    <lineage>
        <taxon>Eukaryota</taxon>
        <taxon>Fungi</taxon>
        <taxon>Dikarya</taxon>
        <taxon>Ascomycota</taxon>
        <taxon>Pezizomycotina</taxon>
        <taxon>Eurotiomycetes</taxon>
        <taxon>Chaetothyriomycetidae</taxon>
        <taxon>Chaetothyriales</taxon>
        <taxon>Trichomeriaceae</taxon>
        <taxon>Lithohypha</taxon>
    </lineage>
</organism>
<sequence length="383" mass="43748">MEEFHKELQNGMEPAAALMRAQNTIRACSLFVKVGEESAREDRLAKLGFSNAKYWGPFIITRKRAAESLSTEAEKRQKLDCNKDEKTGTETSSWLDTRQTVAASPAEPDDTDSATAVLDDRYVELRLALSYLDQQRQYLMLEPVLGDDIQSQLLAVWSSIKGARDSYERCFHCFDYSDTLPTQQRQESVVVDGQRPHSHTISRPGRFIKLVGRVLKEVGRVLKEEVFRLDLLHQLRDLVPIAECVNILQETLLTCIVVAPGLYHVFELGHSRAHSDRLEDLVAKACEERFDRMLGPYTFDCQHFLREAVGLSVRLRCHLLHPVHRYDFDYSENAEVYQAKAMNVLKRSDQHIILPAIRVGGRTVGRALAYYNWTNCEQCLVST</sequence>
<name>A0ABR0JTV9_9EURO</name>
<evidence type="ECO:0000313" key="2">
    <source>
        <dbReference type="EMBL" id="KAK5072313.1"/>
    </source>
</evidence>
<feature type="compositionally biased region" description="Polar residues" evidence="1">
    <location>
        <begin position="89"/>
        <end position="102"/>
    </location>
</feature>
<keyword evidence="3" id="KW-1185">Reference proteome</keyword>
<accession>A0ABR0JTV9</accession>
<gene>
    <name evidence="2" type="ORF">LTR24_010439</name>
</gene>